<protein>
    <submittedName>
        <fullName evidence="2">DUF3895 domain-containing protein</fullName>
    </submittedName>
</protein>
<accession>A0A5R9F7K9</accession>
<sequence length="109" mass="12696">MLSYKEKELVKDYLQRHNSFKLKELCNYLIDNGSSKETYSSGKLKIYPYAAIYIKSFIPDIAIRELENEDLFYEIKGELPVETEDVENEKSNEPDEDEVADESGQLSLF</sequence>
<evidence type="ECO:0000313" key="2">
    <source>
        <dbReference type="EMBL" id="TLS36494.1"/>
    </source>
</evidence>
<evidence type="ECO:0000313" key="3">
    <source>
        <dbReference type="Proteomes" id="UP000308230"/>
    </source>
</evidence>
<feature type="region of interest" description="Disordered" evidence="1">
    <location>
        <begin position="82"/>
        <end position="109"/>
    </location>
</feature>
<dbReference type="OrthoDB" id="2183421at2"/>
<proteinExistence type="predicted"/>
<dbReference type="Proteomes" id="UP000308230">
    <property type="component" value="Unassembled WGS sequence"/>
</dbReference>
<name>A0A5R9F7K9_9BACL</name>
<evidence type="ECO:0000256" key="1">
    <source>
        <dbReference type="SAM" id="MobiDB-lite"/>
    </source>
</evidence>
<dbReference type="RefSeq" id="WP_138127529.1">
    <property type="nucleotide sequence ID" value="NZ_SWLG01000010.1"/>
</dbReference>
<dbReference type="EMBL" id="SWLG01000010">
    <property type="protein sequence ID" value="TLS36494.1"/>
    <property type="molecule type" value="Genomic_DNA"/>
</dbReference>
<reference evidence="2 3" key="1">
    <citation type="submission" date="2019-04" db="EMBL/GenBank/DDBJ databases">
        <title>Bacillus caeni sp. nov., a bacterium isolated from mangrove sediment.</title>
        <authorList>
            <person name="Huang H."/>
            <person name="Mo K."/>
            <person name="Hu Y."/>
        </authorList>
    </citation>
    <scope>NUCLEOTIDE SEQUENCE [LARGE SCALE GENOMIC DNA]</scope>
    <source>
        <strain evidence="2 3">HB172195</strain>
    </source>
</reference>
<organism evidence="2 3">
    <name type="scientific">Exobacillus caeni</name>
    <dbReference type="NCBI Taxonomy" id="2574798"/>
    <lineage>
        <taxon>Bacteria</taxon>
        <taxon>Bacillati</taxon>
        <taxon>Bacillota</taxon>
        <taxon>Bacilli</taxon>
        <taxon>Bacillales</taxon>
        <taxon>Guptibacillaceae</taxon>
        <taxon>Exobacillus</taxon>
    </lineage>
</organism>
<keyword evidence="3" id="KW-1185">Reference proteome</keyword>
<gene>
    <name evidence="2" type="ORF">FCL54_14870</name>
</gene>
<dbReference type="AlphaFoldDB" id="A0A5R9F7K9"/>
<comment type="caution">
    <text evidence="2">The sequence shown here is derived from an EMBL/GenBank/DDBJ whole genome shotgun (WGS) entry which is preliminary data.</text>
</comment>